<dbReference type="InterPro" id="IPR050678">
    <property type="entry name" value="DNA_Partitioning_ATPase"/>
</dbReference>
<dbReference type="SUPFAM" id="SSF52540">
    <property type="entry name" value="P-loop containing nucleoside triphosphate hydrolases"/>
    <property type="match status" value="1"/>
</dbReference>
<dbReference type="PANTHER" id="PTHR13696:SF96">
    <property type="entry name" value="COBQ_COBB_MIND_PARA NUCLEOTIDE BINDING DOMAIN-CONTAINING PROTEIN"/>
    <property type="match status" value="1"/>
</dbReference>
<evidence type="ECO:0000313" key="3">
    <source>
        <dbReference type="Proteomes" id="UP000262142"/>
    </source>
</evidence>
<dbReference type="Gene3D" id="3.40.50.300">
    <property type="entry name" value="P-loop containing nucleotide triphosphate hydrolases"/>
    <property type="match status" value="1"/>
</dbReference>
<dbReference type="InterPro" id="IPR002586">
    <property type="entry name" value="CobQ/CobB/MinD/ParA_Nub-bd_dom"/>
</dbReference>
<dbReference type="RefSeq" id="WP_119059828.1">
    <property type="nucleotide sequence ID" value="NZ_UNSC01000008.1"/>
</dbReference>
<keyword evidence="3" id="KW-1185">Reference proteome</keyword>
<reference evidence="2 3" key="1">
    <citation type="submission" date="2018-09" db="EMBL/GenBank/DDBJ databases">
        <authorList>
            <consortium name="Pathogen Informatics"/>
        </authorList>
    </citation>
    <scope>NUCLEOTIDE SEQUENCE [LARGE SCALE GENOMIC DNA]</scope>
    <source>
        <strain evidence="2 3">OH-22767</strain>
    </source>
</reference>
<dbReference type="OrthoDB" id="978593at2"/>
<dbReference type="Pfam" id="PF01656">
    <property type="entry name" value="CbiA"/>
    <property type="match status" value="1"/>
</dbReference>
<evidence type="ECO:0000259" key="1">
    <source>
        <dbReference type="Pfam" id="PF01656"/>
    </source>
</evidence>
<organism evidence="2 3">
    <name type="scientific">Candidatus Ornithobacterium hominis</name>
    <dbReference type="NCBI Taxonomy" id="2497989"/>
    <lineage>
        <taxon>Bacteria</taxon>
        <taxon>Pseudomonadati</taxon>
        <taxon>Bacteroidota</taxon>
        <taxon>Flavobacteriia</taxon>
        <taxon>Flavobacteriales</taxon>
        <taxon>Weeksellaceae</taxon>
        <taxon>Ornithobacterium</taxon>
    </lineage>
</organism>
<gene>
    <name evidence="2" type="ORF">SAMEA104719789_01681</name>
</gene>
<dbReference type="PIRSF" id="PIRSF009320">
    <property type="entry name" value="Nuc_binding_HP_1000"/>
    <property type="match status" value="1"/>
</dbReference>
<dbReference type="Proteomes" id="UP000262142">
    <property type="component" value="Unassembled WGS sequence"/>
</dbReference>
<name>A0A383U2R8_9FLAO</name>
<dbReference type="EMBL" id="UNSC01000008">
    <property type="protein sequence ID" value="SZD74222.1"/>
    <property type="molecule type" value="Genomic_DNA"/>
</dbReference>
<accession>A0A383U2R8</accession>
<dbReference type="CDD" id="cd02042">
    <property type="entry name" value="ParAB_family"/>
    <property type="match status" value="1"/>
</dbReference>
<protein>
    <submittedName>
        <fullName evidence="2">Flp pilus assembly protein, ATPase CpaE</fullName>
    </submittedName>
</protein>
<dbReference type="PANTHER" id="PTHR13696">
    <property type="entry name" value="P-LOOP CONTAINING NUCLEOSIDE TRIPHOSPHATE HYDROLASE"/>
    <property type="match status" value="1"/>
</dbReference>
<feature type="domain" description="CobQ/CobB/MinD/ParA nucleotide binding" evidence="1">
    <location>
        <begin position="4"/>
        <end position="159"/>
    </location>
</feature>
<proteinExistence type="predicted"/>
<dbReference type="InterPro" id="IPR027417">
    <property type="entry name" value="P-loop_NTPase"/>
</dbReference>
<dbReference type="AlphaFoldDB" id="A0A383U2R8"/>
<sequence length="191" mass="21418">MPIITFSHQKGGVGKSTLAFNVAKKIYESANVCIVDYDKQGSLSQVSDMVYFHILENVLPEELPELDYDFVLVDTPPYLATNLTKIFEVSDIIVVPTRAGILDLFAIKGTIDLITEAKKQDNALIVFNLIKHNTTITQDIVNEMKSFNIKIAETKIQDLVSFTRSILVDTLDSKAQDHIDNLTEEILNMII</sequence>
<evidence type="ECO:0000313" key="2">
    <source>
        <dbReference type="EMBL" id="SZD74222.1"/>
    </source>
</evidence>